<dbReference type="Gene3D" id="3.30.450.40">
    <property type="match status" value="1"/>
</dbReference>
<dbReference type="InterPro" id="IPR002571">
    <property type="entry name" value="HrcA"/>
</dbReference>
<dbReference type="PANTHER" id="PTHR34824:SF1">
    <property type="entry name" value="HEAT-INDUCIBLE TRANSCRIPTION REPRESSOR HRCA"/>
    <property type="match status" value="1"/>
</dbReference>
<evidence type="ECO:0000256" key="4">
    <source>
        <dbReference type="ARBA" id="ARBA00023163"/>
    </source>
</evidence>
<dbReference type="EMBL" id="MEVN01000018">
    <property type="protein sequence ID" value="OGC57245.1"/>
    <property type="molecule type" value="Genomic_DNA"/>
</dbReference>
<dbReference type="Pfam" id="PF01628">
    <property type="entry name" value="HrcA"/>
    <property type="match status" value="1"/>
</dbReference>
<evidence type="ECO:0000313" key="7">
    <source>
        <dbReference type="EMBL" id="OGC57245.1"/>
    </source>
</evidence>
<comment type="function">
    <text evidence="5">Negative regulator of class I heat shock genes (grpE-dnaK-dnaJ and groELS operons). Prevents heat-shock induction of these operons.</text>
</comment>
<dbReference type="GO" id="GO:0003677">
    <property type="term" value="F:DNA binding"/>
    <property type="evidence" value="ECO:0007669"/>
    <property type="project" value="InterPro"/>
</dbReference>
<keyword evidence="4 5" id="KW-0804">Transcription</keyword>
<comment type="caution">
    <text evidence="7">The sequence shown here is derived from an EMBL/GenBank/DDBJ whole genome shotgun (WGS) entry which is preliminary data.</text>
</comment>
<feature type="domain" description="Heat-inducible transcription repressor HrcA C-terminal" evidence="6">
    <location>
        <begin position="96"/>
        <end position="225"/>
    </location>
</feature>
<evidence type="ECO:0000256" key="5">
    <source>
        <dbReference type="HAMAP-Rule" id="MF_00081"/>
    </source>
</evidence>
<keyword evidence="1 5" id="KW-0678">Repressor</keyword>
<keyword evidence="3 5" id="KW-0346">Stress response</keyword>
<evidence type="ECO:0000256" key="3">
    <source>
        <dbReference type="ARBA" id="ARBA00023016"/>
    </source>
</evidence>
<reference evidence="7 8" key="1">
    <citation type="journal article" date="2016" name="Nat. Commun.">
        <title>Thousands of microbial genomes shed light on interconnected biogeochemical processes in an aquifer system.</title>
        <authorList>
            <person name="Anantharaman K."/>
            <person name="Brown C.T."/>
            <person name="Hug L.A."/>
            <person name="Sharon I."/>
            <person name="Castelle C.J."/>
            <person name="Probst A.J."/>
            <person name="Thomas B.C."/>
            <person name="Singh A."/>
            <person name="Wilkins M.J."/>
            <person name="Karaoz U."/>
            <person name="Brodie E.L."/>
            <person name="Williams K.H."/>
            <person name="Hubbard S.S."/>
            <person name="Banfield J.F."/>
        </authorList>
    </citation>
    <scope>NUCLEOTIDE SEQUENCE [LARGE SCALE GENOMIC DNA]</scope>
</reference>
<evidence type="ECO:0000259" key="6">
    <source>
        <dbReference type="Pfam" id="PF01628"/>
    </source>
</evidence>
<evidence type="ECO:0000313" key="8">
    <source>
        <dbReference type="Proteomes" id="UP000177763"/>
    </source>
</evidence>
<accession>A0A1F4VJF4</accession>
<dbReference type="SUPFAM" id="SSF55781">
    <property type="entry name" value="GAF domain-like"/>
    <property type="match status" value="1"/>
</dbReference>
<dbReference type="InterPro" id="IPR036390">
    <property type="entry name" value="WH_DNA-bd_sf"/>
</dbReference>
<dbReference type="InterPro" id="IPR036388">
    <property type="entry name" value="WH-like_DNA-bd_sf"/>
</dbReference>
<evidence type="ECO:0000256" key="1">
    <source>
        <dbReference type="ARBA" id="ARBA00022491"/>
    </source>
</evidence>
<dbReference type="PANTHER" id="PTHR34824">
    <property type="entry name" value="HEAT-INDUCIBLE TRANSCRIPTION REPRESSOR HRCA"/>
    <property type="match status" value="1"/>
</dbReference>
<proteinExistence type="inferred from homology"/>
<organism evidence="7 8">
    <name type="scientific">candidate division WWE3 bacterium RIFCSPLOWO2_12_FULL_36_10</name>
    <dbReference type="NCBI Taxonomy" id="1802630"/>
    <lineage>
        <taxon>Bacteria</taxon>
        <taxon>Katanobacteria</taxon>
    </lineage>
</organism>
<dbReference type="InterPro" id="IPR021153">
    <property type="entry name" value="HrcA_C"/>
</dbReference>
<dbReference type="Gene3D" id="1.10.10.10">
    <property type="entry name" value="Winged helix-like DNA-binding domain superfamily/Winged helix DNA-binding domain"/>
    <property type="match status" value="1"/>
</dbReference>
<dbReference type="SUPFAM" id="SSF46785">
    <property type="entry name" value="Winged helix' DNA-binding domain"/>
    <property type="match status" value="1"/>
</dbReference>
<dbReference type="InterPro" id="IPR029016">
    <property type="entry name" value="GAF-like_dom_sf"/>
</dbReference>
<dbReference type="AlphaFoldDB" id="A0A1F4VJF4"/>
<sequence>MSDLSDRQIKLLSAIINEYLFSQEPVGSTTIVKKYSLDCSAATVRNEMSDLLKMGFLEMPHTSSGRVPTPVAYRLFITELIHEEDLPVLQEVAIKQRLWSSRFQLEKLLKQAVSALSEITKEMAVAIDNEGFVISAGVVNVLDAPEFWDISVAKSILHLLDRHELLQEIFDKAQDNRDVNVIIGNETGQESLSSCAVVFSGFEIKGRTGEVAVIGPSRMNYASVIPAVRYTRNLVQELGEAW</sequence>
<dbReference type="STRING" id="1802630.A3H26_02970"/>
<evidence type="ECO:0000256" key="2">
    <source>
        <dbReference type="ARBA" id="ARBA00023015"/>
    </source>
</evidence>
<keyword evidence="2 5" id="KW-0805">Transcription regulation</keyword>
<dbReference type="GO" id="GO:0045892">
    <property type="term" value="P:negative regulation of DNA-templated transcription"/>
    <property type="evidence" value="ECO:0007669"/>
    <property type="project" value="UniProtKB-UniRule"/>
</dbReference>
<comment type="similarity">
    <text evidence="5">Belongs to the HrcA family.</text>
</comment>
<dbReference type="Proteomes" id="UP000177763">
    <property type="component" value="Unassembled WGS sequence"/>
</dbReference>
<dbReference type="HAMAP" id="MF_00081">
    <property type="entry name" value="HrcA"/>
    <property type="match status" value="1"/>
</dbReference>
<gene>
    <name evidence="5" type="primary">hrcA</name>
    <name evidence="7" type="ORF">A3H26_02970</name>
</gene>
<name>A0A1F4VJF4_UNCKA</name>
<protein>
    <recommendedName>
        <fullName evidence="5">Heat-inducible transcription repressor HrcA</fullName>
    </recommendedName>
</protein>